<gene>
    <name evidence="2" type="ORF">SCH01S_45_00930</name>
</gene>
<evidence type="ECO:0000259" key="1">
    <source>
        <dbReference type="Pfam" id="PF01048"/>
    </source>
</evidence>
<reference evidence="2 3" key="1">
    <citation type="submission" date="2015-04" db="EMBL/GenBank/DDBJ databases">
        <title>Whole genome shotgun sequence of Sphingomonas changbaiensis NBRC 104936.</title>
        <authorList>
            <person name="Katano-Makiyama Y."/>
            <person name="Hosoyama A."/>
            <person name="Hashimoto M."/>
            <person name="Noguchi M."/>
            <person name="Tsuchikane K."/>
            <person name="Ohji S."/>
            <person name="Yamazoe A."/>
            <person name="Ichikawa N."/>
            <person name="Kimura A."/>
            <person name="Fujita N."/>
        </authorList>
    </citation>
    <scope>NUCLEOTIDE SEQUENCE [LARGE SCALE GENOMIC DNA]</scope>
    <source>
        <strain evidence="2 3">NBRC 104936</strain>
    </source>
</reference>
<dbReference type="Pfam" id="PF01048">
    <property type="entry name" value="PNP_UDP_1"/>
    <property type="match status" value="1"/>
</dbReference>
<dbReference type="SUPFAM" id="SSF53167">
    <property type="entry name" value="Purine and uridine phosphorylases"/>
    <property type="match status" value="1"/>
</dbReference>
<dbReference type="GO" id="GO:0005829">
    <property type="term" value="C:cytosol"/>
    <property type="evidence" value="ECO:0007669"/>
    <property type="project" value="TreeGrafter"/>
</dbReference>
<dbReference type="Gene3D" id="3.40.50.1580">
    <property type="entry name" value="Nucleoside phosphorylase domain"/>
    <property type="match status" value="1"/>
</dbReference>
<dbReference type="InterPro" id="IPR000845">
    <property type="entry name" value="Nucleoside_phosphorylase_d"/>
</dbReference>
<evidence type="ECO:0000313" key="3">
    <source>
        <dbReference type="Proteomes" id="UP000033202"/>
    </source>
</evidence>
<feature type="domain" description="Nucleoside phosphorylase" evidence="1">
    <location>
        <begin position="80"/>
        <end position="149"/>
    </location>
</feature>
<sequence>MTLIVACGLRREAAIVRKACPDASVIVGGGDGERLERELTRQAASCPGLILSFGLAGALSPNLRSGDLVIDGDPATVGQLRRAPPHAVAGPITGSGAIVVTAAAKQALRATTGAVAVDMETHIARRVAERHGLAFGVVRAISDAADETLPPAALVGMRSDGGIAIGAVLASILRNPAQLRVLIRTGIHAERAFRTLSVAAGALSALDQITRRAGPV</sequence>
<dbReference type="PANTHER" id="PTHR46832:SF1">
    <property type="entry name" value="5'-METHYLTHIOADENOSINE_S-ADENOSYLHOMOCYSTEINE NUCLEOSIDASE"/>
    <property type="match status" value="1"/>
</dbReference>
<dbReference type="Proteomes" id="UP000033202">
    <property type="component" value="Unassembled WGS sequence"/>
</dbReference>
<dbReference type="PANTHER" id="PTHR46832">
    <property type="entry name" value="5'-METHYLTHIOADENOSINE/S-ADENOSYLHOMOCYSTEINE NUCLEOSIDASE"/>
    <property type="match status" value="1"/>
</dbReference>
<evidence type="ECO:0000313" key="2">
    <source>
        <dbReference type="EMBL" id="GAO40250.1"/>
    </source>
</evidence>
<dbReference type="EMBL" id="BBWU01000045">
    <property type="protein sequence ID" value="GAO40250.1"/>
    <property type="molecule type" value="Genomic_DNA"/>
</dbReference>
<name>A0A0E9MSY6_9SPHN</name>
<dbReference type="GO" id="GO:0008930">
    <property type="term" value="F:methylthioadenosine nucleosidase activity"/>
    <property type="evidence" value="ECO:0007669"/>
    <property type="project" value="TreeGrafter"/>
</dbReference>
<dbReference type="GO" id="GO:0019284">
    <property type="term" value="P:L-methionine salvage from S-adenosylmethionine"/>
    <property type="evidence" value="ECO:0007669"/>
    <property type="project" value="TreeGrafter"/>
</dbReference>
<accession>A0A0E9MSY6</accession>
<dbReference type="GO" id="GO:0008782">
    <property type="term" value="F:adenosylhomocysteine nucleosidase activity"/>
    <property type="evidence" value="ECO:0007669"/>
    <property type="project" value="TreeGrafter"/>
</dbReference>
<dbReference type="RefSeq" id="WP_046349041.1">
    <property type="nucleotide sequence ID" value="NZ_BBWU01000045.1"/>
</dbReference>
<keyword evidence="3" id="KW-1185">Reference proteome</keyword>
<dbReference type="InterPro" id="IPR035994">
    <property type="entry name" value="Nucleoside_phosphorylase_sf"/>
</dbReference>
<dbReference type="STRING" id="1219043.SCH01S_45_00930"/>
<proteinExistence type="predicted"/>
<comment type="caution">
    <text evidence="2">The sequence shown here is derived from an EMBL/GenBank/DDBJ whole genome shotgun (WGS) entry which is preliminary data.</text>
</comment>
<organism evidence="2 3">
    <name type="scientific">Sphingomonas changbaiensis NBRC 104936</name>
    <dbReference type="NCBI Taxonomy" id="1219043"/>
    <lineage>
        <taxon>Bacteria</taxon>
        <taxon>Pseudomonadati</taxon>
        <taxon>Pseudomonadota</taxon>
        <taxon>Alphaproteobacteria</taxon>
        <taxon>Sphingomonadales</taxon>
        <taxon>Sphingomonadaceae</taxon>
        <taxon>Sphingomonas</taxon>
    </lineage>
</organism>
<dbReference type="GO" id="GO:0009116">
    <property type="term" value="P:nucleoside metabolic process"/>
    <property type="evidence" value="ECO:0007669"/>
    <property type="project" value="InterPro"/>
</dbReference>
<dbReference type="OrthoDB" id="7357315at2"/>
<dbReference type="AlphaFoldDB" id="A0A0E9MSY6"/>
<protein>
    <recommendedName>
        <fullName evidence="1">Nucleoside phosphorylase domain-containing protein</fullName>
    </recommendedName>
</protein>